<gene>
    <name evidence="1" type="ORF">SOASR030_33350</name>
</gene>
<evidence type="ECO:0000313" key="2">
    <source>
        <dbReference type="Proteomes" id="UP001058124"/>
    </source>
</evidence>
<reference evidence="1" key="1">
    <citation type="submission" date="2022-06" db="EMBL/GenBank/DDBJ databases">
        <title>Draft genome sequences of Leminorella grimontii str. JCM5902.</title>
        <authorList>
            <person name="Wakabayashi Y."/>
            <person name="Kojima K."/>
        </authorList>
    </citation>
    <scope>NUCLEOTIDE SEQUENCE</scope>
    <source>
        <strain evidence="1">JCM 5902</strain>
    </source>
</reference>
<sequence>MRGYSHFIQGNENVSDLALAVRNLIVTEIIKLGYKSHIVKFNLFVIKFD</sequence>
<comment type="caution">
    <text evidence="1">The sequence shown here is derived from an EMBL/GenBank/DDBJ whole genome shotgun (WGS) entry which is preliminary data.</text>
</comment>
<dbReference type="AlphaFoldDB" id="A0AAV5N524"/>
<accession>A0AAV5N524</accession>
<proteinExistence type="predicted"/>
<protein>
    <submittedName>
        <fullName evidence="1">Uncharacterized protein</fullName>
    </submittedName>
</protein>
<dbReference type="Proteomes" id="UP001058124">
    <property type="component" value="Unassembled WGS sequence"/>
</dbReference>
<evidence type="ECO:0000313" key="1">
    <source>
        <dbReference type="EMBL" id="GKX57223.1"/>
    </source>
</evidence>
<name>A0AAV5N524_9GAMM</name>
<keyword evidence="2" id="KW-1185">Reference proteome</keyword>
<organism evidence="1 2">
    <name type="scientific">Leminorella grimontii</name>
    <dbReference type="NCBI Taxonomy" id="82981"/>
    <lineage>
        <taxon>Bacteria</taxon>
        <taxon>Pseudomonadati</taxon>
        <taxon>Pseudomonadota</taxon>
        <taxon>Gammaproteobacteria</taxon>
        <taxon>Enterobacterales</taxon>
        <taxon>Budviciaceae</taxon>
        <taxon>Leminorella</taxon>
    </lineage>
</organism>
<dbReference type="EMBL" id="BRLH01000012">
    <property type="protein sequence ID" value="GKX57223.1"/>
    <property type="molecule type" value="Genomic_DNA"/>
</dbReference>